<name>A0A9P5GFQ9_PENCR</name>
<keyword evidence="3" id="KW-1185">Reference proteome</keyword>
<dbReference type="Gene3D" id="3.40.50.1580">
    <property type="entry name" value="Nucleoside phosphorylase domain"/>
    <property type="match status" value="1"/>
</dbReference>
<protein>
    <recommendedName>
        <fullName evidence="1">Nucleoside phosphorylase domain-containing protein</fullName>
    </recommendedName>
</protein>
<dbReference type="Proteomes" id="UP000701341">
    <property type="component" value="Unassembled WGS sequence"/>
</dbReference>
<sequence length="239" mass="26286">MVGIGGGIPNEEADIRLGDVVVSKPTHTHGGVVQFDYGKALNGGEFQRTGMLSQPPQILLTALSKLQANHITGRSRFLDFLAEIERKIPQKSSPLARPTKDDCLYRADHIHVDVSSKTCCACDETKTVSRPSRDSNQPMIHYGLIASSNQLVRDSQLRDELGRELDAYCVEMEAAGLMNNYPCLVIRGICDYADSHKNKEWQGYAATVAAAYAKELLSVISVLRIDQTRIVEDTLLNPG</sequence>
<gene>
    <name evidence="2" type="ORF">PCG10_010479</name>
</gene>
<dbReference type="EMBL" id="JAAOZQ010000094">
    <property type="protein sequence ID" value="KAF7518836.1"/>
    <property type="molecule type" value="Genomic_DNA"/>
</dbReference>
<feature type="non-terminal residue" evidence="2">
    <location>
        <position position="239"/>
    </location>
</feature>
<accession>A0A9P5GFQ9</accession>
<dbReference type="InterPro" id="IPR053137">
    <property type="entry name" value="NLR-like"/>
</dbReference>
<dbReference type="Pfam" id="PF01048">
    <property type="entry name" value="PNP_UDP_1"/>
    <property type="match status" value="1"/>
</dbReference>
<dbReference type="SUPFAM" id="SSF53167">
    <property type="entry name" value="Purine and uridine phosphorylases"/>
    <property type="match status" value="1"/>
</dbReference>
<dbReference type="InterPro" id="IPR035994">
    <property type="entry name" value="Nucleoside_phosphorylase_sf"/>
</dbReference>
<organism evidence="2 3">
    <name type="scientific">Penicillium crustosum</name>
    <name type="common">Blue mold fungus</name>
    <dbReference type="NCBI Taxonomy" id="36656"/>
    <lineage>
        <taxon>Eukaryota</taxon>
        <taxon>Fungi</taxon>
        <taxon>Dikarya</taxon>
        <taxon>Ascomycota</taxon>
        <taxon>Pezizomycotina</taxon>
        <taxon>Eurotiomycetes</taxon>
        <taxon>Eurotiomycetidae</taxon>
        <taxon>Eurotiales</taxon>
        <taxon>Aspergillaceae</taxon>
        <taxon>Penicillium</taxon>
    </lineage>
</organism>
<dbReference type="GO" id="GO:0003824">
    <property type="term" value="F:catalytic activity"/>
    <property type="evidence" value="ECO:0007669"/>
    <property type="project" value="InterPro"/>
</dbReference>
<evidence type="ECO:0000313" key="2">
    <source>
        <dbReference type="EMBL" id="KAF7518836.1"/>
    </source>
</evidence>
<dbReference type="GO" id="GO:0009116">
    <property type="term" value="P:nucleoside metabolic process"/>
    <property type="evidence" value="ECO:0007669"/>
    <property type="project" value="InterPro"/>
</dbReference>
<comment type="caution">
    <text evidence="2">The sequence shown here is derived from an EMBL/GenBank/DDBJ whole genome shotgun (WGS) entry which is preliminary data.</text>
</comment>
<dbReference type="InterPro" id="IPR000845">
    <property type="entry name" value="Nucleoside_phosphorylase_d"/>
</dbReference>
<dbReference type="AlphaFoldDB" id="A0A9P5GFQ9"/>
<reference evidence="2" key="1">
    <citation type="submission" date="2020-02" db="EMBL/GenBank/DDBJ databases">
        <authorList>
            <person name="Lichtner F.J."/>
        </authorList>
    </citation>
    <scope>NUCLEOTIDE SEQUENCE</scope>
    <source>
        <strain evidence="2">G10</strain>
    </source>
</reference>
<dbReference type="PANTHER" id="PTHR46082:SF11">
    <property type="entry name" value="AAA+ ATPASE DOMAIN-CONTAINING PROTEIN-RELATED"/>
    <property type="match status" value="1"/>
</dbReference>
<evidence type="ECO:0000313" key="3">
    <source>
        <dbReference type="Proteomes" id="UP000701341"/>
    </source>
</evidence>
<feature type="domain" description="Nucleoside phosphorylase" evidence="1">
    <location>
        <begin position="2"/>
        <end position="211"/>
    </location>
</feature>
<dbReference type="PANTHER" id="PTHR46082">
    <property type="entry name" value="ATP/GTP-BINDING PROTEIN-RELATED"/>
    <property type="match status" value="1"/>
</dbReference>
<proteinExistence type="predicted"/>
<evidence type="ECO:0000259" key="1">
    <source>
        <dbReference type="Pfam" id="PF01048"/>
    </source>
</evidence>